<gene>
    <name evidence="8" type="primary">abfB_1</name>
    <name evidence="8" type="ORF">EHSB41UT_01703</name>
</gene>
<feature type="chain" id="PRO_5010861028" evidence="6">
    <location>
        <begin position="29"/>
        <end position="707"/>
    </location>
</feature>
<keyword evidence="8" id="KW-0326">Glycosidase</keyword>
<protein>
    <submittedName>
        <fullName evidence="8">Extracellular exo-alpha-L-arabinofuranosidase</fullName>
        <ecNumber evidence="8">3.2.1.55</ecNumber>
    </submittedName>
</protein>
<feature type="domain" description="C-type lectin" evidence="7">
    <location>
        <begin position="381"/>
        <end position="490"/>
    </location>
</feature>
<dbReference type="Gene3D" id="3.20.20.190">
    <property type="entry name" value="Phosphatidylinositol (PI) phosphodiesterase"/>
    <property type="match status" value="1"/>
</dbReference>
<dbReference type="SMART" id="SM00458">
    <property type="entry name" value="RICIN"/>
    <property type="match status" value="1"/>
</dbReference>
<dbReference type="InterPro" id="IPR018378">
    <property type="entry name" value="C-type_lectin_CS"/>
</dbReference>
<dbReference type="InterPro" id="IPR016186">
    <property type="entry name" value="C-type_lectin-like/link_sf"/>
</dbReference>
<keyword evidence="6" id="KW-0732">Signal</keyword>
<dbReference type="SUPFAM" id="SSF50370">
    <property type="entry name" value="Ricin B-like lectins"/>
    <property type="match status" value="1"/>
</dbReference>
<dbReference type="PROSITE" id="PS00615">
    <property type="entry name" value="C_TYPE_LECTIN_1"/>
    <property type="match status" value="1"/>
</dbReference>
<dbReference type="Pfam" id="PF26178">
    <property type="entry name" value="PI-PLC_cat"/>
    <property type="match status" value="1"/>
</dbReference>
<dbReference type="Pfam" id="PF00059">
    <property type="entry name" value="Lectin_C"/>
    <property type="match status" value="1"/>
</dbReference>
<evidence type="ECO:0000313" key="8">
    <source>
        <dbReference type="EMBL" id="SMA43970.1"/>
    </source>
</evidence>
<reference evidence="8 9" key="1">
    <citation type="submission" date="2017-03" db="EMBL/GenBank/DDBJ databases">
        <authorList>
            <person name="Afonso C.L."/>
            <person name="Miller P.J."/>
            <person name="Scott M.A."/>
            <person name="Spackman E."/>
            <person name="Goraichik I."/>
            <person name="Dimitrov K.M."/>
            <person name="Suarez D.L."/>
            <person name="Swayne D.E."/>
        </authorList>
    </citation>
    <scope>NUCLEOTIDE SEQUENCE [LARGE SCALE GENOMIC DNA]</scope>
    <source>
        <strain evidence="8">SB41UT1</strain>
    </source>
</reference>
<dbReference type="Gene3D" id="2.80.10.50">
    <property type="match status" value="1"/>
</dbReference>
<dbReference type="SUPFAM" id="SSF51695">
    <property type="entry name" value="PLC-like phosphodiesterases"/>
    <property type="match status" value="1"/>
</dbReference>
<dbReference type="SUPFAM" id="SSF56436">
    <property type="entry name" value="C-type lectin-like"/>
    <property type="match status" value="3"/>
</dbReference>
<keyword evidence="4" id="KW-0472">Membrane</keyword>
<keyword evidence="8" id="KW-0378">Hydrolase</keyword>
<dbReference type="RefSeq" id="WP_087108797.1">
    <property type="nucleotide sequence ID" value="NZ_CBCSCN010000008.1"/>
</dbReference>
<evidence type="ECO:0000313" key="9">
    <source>
        <dbReference type="Proteomes" id="UP000196573"/>
    </source>
</evidence>
<dbReference type="InterPro" id="IPR051008">
    <property type="entry name" value="Telomere_Capping_Maintenance"/>
</dbReference>
<comment type="subcellular location">
    <subcellularLocation>
        <location evidence="1">Membrane</location>
    </subcellularLocation>
</comment>
<sequence>MLNNFPSRLLALVSTLLVSCWLSVSAQADEIAAFKNTHTYETLRYQEAITGFLPFYKWEKLRTHNSFNTQEYRVDGVEYADPQQDYTLVGQLDMGVRQLNLDVHNVNGVLRLCHWSADDSHLLCSNNDRLFKDGMNEIVTWLLKPENHDEVVVVGYQDEMDGRYGDALAVIKNFEGIIYKPASCGQSLPLNLTRNDILASGKRLVLSLGGGIDCGSDDSVRREWSSFNFSQSKPAGSPGGLTGKVWNDDYTPYPTCLFGNTGPESLQKSKAWISEDRTNFGQTFLPERQLGSRKVGEITDCGLGFQFDSIDVNDDRLQKVIWSWASGEPNNYGEGEHCGQLTSLWGGNNRINDASCGSSAPYACRNETDGSWHITSREGIWQDGFAACREEFGVNHAFSLPNDGWQMRKLQEQKVDAGSESVWIAYTDAHQEGNWLPADNATVYWQQPFAKARWNTGEPNNSGGEHCAVLLENGRLNDTECERSYAAACELAPGIWTLSSPVGWTQAGSACAAAGGSFVMPATQAEMDALHGVSSGSRVWLNYNDIHQEGAWMADAVMPETVAPVVVKDGFFRLKNDENFCLDVEGGDSKVERGRDVEQYNCHGNRDKKSQLWKHYADGTIRPMLNTGLCLDAAGGGTSEGTDILLWTCHGGENQKWVNGTYNSLRLAKATNMTLSISMEGLGKGRDAQLEVYNRKADKRWHWDYDQ</sequence>
<evidence type="ECO:0000256" key="4">
    <source>
        <dbReference type="ARBA" id="ARBA00023136"/>
    </source>
</evidence>
<dbReference type="PROSITE" id="PS50041">
    <property type="entry name" value="C_TYPE_LECTIN_2"/>
    <property type="match status" value="1"/>
</dbReference>
<dbReference type="InterPro" id="IPR001304">
    <property type="entry name" value="C-type_lectin-like"/>
</dbReference>
<dbReference type="GO" id="GO:0016020">
    <property type="term" value="C:membrane"/>
    <property type="evidence" value="ECO:0007669"/>
    <property type="project" value="UniProtKB-SubCell"/>
</dbReference>
<dbReference type="InterPro" id="IPR017946">
    <property type="entry name" value="PLC-like_Pdiesterase_TIM-brl"/>
</dbReference>
<evidence type="ECO:0000256" key="5">
    <source>
        <dbReference type="ARBA" id="ARBA00023157"/>
    </source>
</evidence>
<dbReference type="PANTHER" id="PTHR35518">
    <property type="entry name" value="MAINTENANCE OF TELOMOERE CAPPING"/>
    <property type="match status" value="1"/>
</dbReference>
<dbReference type="EMBL" id="FWPT01000003">
    <property type="protein sequence ID" value="SMA43970.1"/>
    <property type="molecule type" value="Genomic_DNA"/>
</dbReference>
<proteinExistence type="predicted"/>
<dbReference type="InterPro" id="IPR000772">
    <property type="entry name" value="Ricin_B_lectin"/>
</dbReference>
<dbReference type="Proteomes" id="UP000196573">
    <property type="component" value="Unassembled WGS sequence"/>
</dbReference>
<accession>A0A1X7AI13</accession>
<dbReference type="Gene3D" id="3.10.100.10">
    <property type="entry name" value="Mannose-Binding Protein A, subunit A"/>
    <property type="match status" value="3"/>
</dbReference>
<evidence type="ECO:0000259" key="7">
    <source>
        <dbReference type="PROSITE" id="PS50041"/>
    </source>
</evidence>
<dbReference type="GO" id="GO:0046556">
    <property type="term" value="F:alpha-L-arabinofuranosidase activity"/>
    <property type="evidence" value="ECO:0007669"/>
    <property type="project" value="UniProtKB-EC"/>
</dbReference>
<evidence type="ECO:0000256" key="3">
    <source>
        <dbReference type="ARBA" id="ARBA00022989"/>
    </source>
</evidence>
<dbReference type="OrthoDB" id="195526at2"/>
<dbReference type="InterPro" id="IPR016187">
    <property type="entry name" value="CTDL_fold"/>
</dbReference>
<organism evidence="8 9">
    <name type="scientific">Parendozoicomonas haliclonae</name>
    <dbReference type="NCBI Taxonomy" id="1960125"/>
    <lineage>
        <taxon>Bacteria</taxon>
        <taxon>Pseudomonadati</taxon>
        <taxon>Pseudomonadota</taxon>
        <taxon>Gammaproteobacteria</taxon>
        <taxon>Oceanospirillales</taxon>
        <taxon>Endozoicomonadaceae</taxon>
        <taxon>Parendozoicomonas</taxon>
    </lineage>
</organism>
<keyword evidence="9" id="KW-1185">Reference proteome</keyword>
<name>A0A1X7AI13_9GAMM</name>
<dbReference type="GO" id="GO:0008081">
    <property type="term" value="F:phosphoric diester hydrolase activity"/>
    <property type="evidence" value="ECO:0007669"/>
    <property type="project" value="InterPro"/>
</dbReference>
<keyword evidence="3" id="KW-1133">Transmembrane helix</keyword>
<dbReference type="PANTHER" id="PTHR35518:SF2">
    <property type="entry name" value="MAINTENANCE OF TELOMERE CAPPING PROTEIN 6"/>
    <property type="match status" value="1"/>
</dbReference>
<evidence type="ECO:0000256" key="2">
    <source>
        <dbReference type="ARBA" id="ARBA00022692"/>
    </source>
</evidence>
<evidence type="ECO:0000256" key="1">
    <source>
        <dbReference type="ARBA" id="ARBA00004370"/>
    </source>
</evidence>
<keyword evidence="5" id="KW-1015">Disulfide bond</keyword>
<dbReference type="EC" id="3.2.1.55" evidence="8"/>
<dbReference type="PROSITE" id="PS50231">
    <property type="entry name" value="RICIN_B_LECTIN"/>
    <property type="match status" value="1"/>
</dbReference>
<dbReference type="InterPro" id="IPR035992">
    <property type="entry name" value="Ricin_B-like_lectins"/>
</dbReference>
<keyword evidence="2" id="KW-0812">Transmembrane</keyword>
<dbReference type="CDD" id="cd00161">
    <property type="entry name" value="beta-trefoil_Ricin-like"/>
    <property type="match status" value="1"/>
</dbReference>
<dbReference type="AlphaFoldDB" id="A0A1X7AI13"/>
<feature type="signal peptide" evidence="6">
    <location>
        <begin position="1"/>
        <end position="28"/>
    </location>
</feature>
<dbReference type="GO" id="GO:0006629">
    <property type="term" value="P:lipid metabolic process"/>
    <property type="evidence" value="ECO:0007669"/>
    <property type="project" value="InterPro"/>
</dbReference>
<evidence type="ECO:0000256" key="6">
    <source>
        <dbReference type="SAM" id="SignalP"/>
    </source>
</evidence>
<dbReference type="Pfam" id="PF00652">
    <property type="entry name" value="Ricin_B_lectin"/>
    <property type="match status" value="1"/>
</dbReference>